<proteinExistence type="predicted"/>
<sequence length="170" mass="18781">MKFLSSLPLLVSFVAANPILRTRDAPKNFHLKTTDASNSAHNNLYVYGYHTGAGFNDAVLTPNVGTASPAFLNDTNVQFSLDTPFPWGLFMLPQNNYGAWEPVQINTGYGSGGFSINNGGLQWLEQHGFGGWLVCDWYHNAPQLFYLYKFLEPTIPSSCSKVQLSVEPIS</sequence>
<feature type="domain" description="DUF7907" evidence="2">
    <location>
        <begin position="26"/>
        <end position="167"/>
    </location>
</feature>
<feature type="chain" id="PRO_5024905404" description="DUF7907 domain-containing protein" evidence="1">
    <location>
        <begin position="17"/>
        <end position="170"/>
    </location>
</feature>
<protein>
    <recommendedName>
        <fullName evidence="2">DUF7907 domain-containing protein</fullName>
    </recommendedName>
</protein>
<dbReference type="Proteomes" id="UP000327118">
    <property type="component" value="Unassembled WGS sequence"/>
</dbReference>
<evidence type="ECO:0000313" key="3">
    <source>
        <dbReference type="EMBL" id="KAE8355081.1"/>
    </source>
</evidence>
<dbReference type="Pfam" id="PF25484">
    <property type="entry name" value="DUF7907"/>
    <property type="match status" value="1"/>
</dbReference>
<keyword evidence="4" id="KW-1185">Reference proteome</keyword>
<dbReference type="OrthoDB" id="3518533at2759"/>
<evidence type="ECO:0000256" key="1">
    <source>
        <dbReference type="SAM" id="SignalP"/>
    </source>
</evidence>
<dbReference type="EMBL" id="ML739059">
    <property type="protein sequence ID" value="KAE8355081.1"/>
    <property type="molecule type" value="Genomic_DNA"/>
</dbReference>
<feature type="signal peptide" evidence="1">
    <location>
        <begin position="1"/>
        <end position="16"/>
    </location>
</feature>
<reference evidence="4" key="1">
    <citation type="submission" date="2019-04" db="EMBL/GenBank/DDBJ databases">
        <title>Friends and foes A comparative genomics studyof 23 Aspergillus species from section Flavi.</title>
        <authorList>
            <consortium name="DOE Joint Genome Institute"/>
            <person name="Kjaerbolling I."/>
            <person name="Vesth T."/>
            <person name="Frisvad J.C."/>
            <person name="Nybo J.L."/>
            <person name="Theobald S."/>
            <person name="Kildgaard S."/>
            <person name="Isbrandt T."/>
            <person name="Kuo A."/>
            <person name="Sato A."/>
            <person name="Lyhne E.K."/>
            <person name="Kogle M.E."/>
            <person name="Wiebenga A."/>
            <person name="Kun R.S."/>
            <person name="Lubbers R.J."/>
            <person name="Makela M.R."/>
            <person name="Barry K."/>
            <person name="Chovatia M."/>
            <person name="Clum A."/>
            <person name="Daum C."/>
            <person name="Haridas S."/>
            <person name="He G."/>
            <person name="LaButti K."/>
            <person name="Lipzen A."/>
            <person name="Mondo S."/>
            <person name="Riley R."/>
            <person name="Salamov A."/>
            <person name="Simmons B.A."/>
            <person name="Magnuson J.K."/>
            <person name="Henrissat B."/>
            <person name="Mortensen U.H."/>
            <person name="Larsen T.O."/>
            <person name="Devries R.P."/>
            <person name="Grigoriev I.V."/>
            <person name="Machida M."/>
            <person name="Baker S.E."/>
            <person name="Andersen M.R."/>
        </authorList>
    </citation>
    <scope>NUCLEOTIDE SEQUENCE [LARGE SCALE GENOMIC DNA]</scope>
    <source>
        <strain evidence="4">CBS 553.77</strain>
    </source>
</reference>
<keyword evidence="1" id="KW-0732">Signal</keyword>
<name>A0A5N6ZBP9_9EURO</name>
<gene>
    <name evidence="3" type="ORF">BDV28DRAFT_129678</name>
</gene>
<dbReference type="InterPro" id="IPR057229">
    <property type="entry name" value="DUF7907"/>
</dbReference>
<evidence type="ECO:0000259" key="2">
    <source>
        <dbReference type="Pfam" id="PF25484"/>
    </source>
</evidence>
<dbReference type="AlphaFoldDB" id="A0A5N6ZBP9"/>
<organism evidence="3 4">
    <name type="scientific">Aspergillus coremiiformis</name>
    <dbReference type="NCBI Taxonomy" id="138285"/>
    <lineage>
        <taxon>Eukaryota</taxon>
        <taxon>Fungi</taxon>
        <taxon>Dikarya</taxon>
        <taxon>Ascomycota</taxon>
        <taxon>Pezizomycotina</taxon>
        <taxon>Eurotiomycetes</taxon>
        <taxon>Eurotiomycetidae</taxon>
        <taxon>Eurotiales</taxon>
        <taxon>Aspergillaceae</taxon>
        <taxon>Aspergillus</taxon>
        <taxon>Aspergillus subgen. Circumdati</taxon>
    </lineage>
</organism>
<evidence type="ECO:0000313" key="4">
    <source>
        <dbReference type="Proteomes" id="UP000327118"/>
    </source>
</evidence>
<accession>A0A5N6ZBP9</accession>